<evidence type="ECO:0000313" key="2">
    <source>
        <dbReference type="Proteomes" id="UP000029227"/>
    </source>
</evidence>
<dbReference type="eggNOG" id="COG2249">
    <property type="taxonomic scope" value="Bacteria"/>
</dbReference>
<reference evidence="1 2" key="1">
    <citation type="journal article" date="2014" name="Genome Announc.">
        <title>Draft Genome Sequences of Two Vibrionaceae Species, Vibrio ponticus C121 and Photobacterium aphoticum C119, Isolated as Coral Reef Microbiota.</title>
        <authorList>
            <person name="Al-saari N."/>
            <person name="Meirelles P.M."/>
            <person name="Mino S."/>
            <person name="Suda W."/>
            <person name="Oshima K."/>
            <person name="Hattori M."/>
            <person name="Ohkuma M."/>
            <person name="Thompson F.L."/>
            <person name="Gomez-Gil B."/>
            <person name="Sawabe T."/>
            <person name="Sawabe T."/>
        </authorList>
    </citation>
    <scope>NUCLEOTIDE SEQUENCE [LARGE SCALE GENOMIC DNA]</scope>
    <source>
        <strain evidence="1 2">JCM 19237</strain>
    </source>
</reference>
<gene>
    <name evidence="1" type="ORF">JCM19237_1732</name>
</gene>
<organism evidence="1 2">
    <name type="scientific">Photobacterium aphoticum</name>
    <dbReference type="NCBI Taxonomy" id="754436"/>
    <lineage>
        <taxon>Bacteria</taxon>
        <taxon>Pseudomonadati</taxon>
        <taxon>Pseudomonadota</taxon>
        <taxon>Gammaproteobacteria</taxon>
        <taxon>Vibrionales</taxon>
        <taxon>Vibrionaceae</taxon>
        <taxon>Photobacterium</taxon>
    </lineage>
</organism>
<dbReference type="STRING" id="754436.JCM19237_1732"/>
<name>A0A090REW2_9GAMM</name>
<sequence length="66" mass="7383">MPFAHYQVAYEHPFRAAEVNVLDTHITFEMNATPEEGGDKDNTLALAHTHASRLIDAVNAYLETRA</sequence>
<dbReference type="AlphaFoldDB" id="A0A090REW2"/>
<comment type="caution">
    <text evidence="1">The sequence shown here is derived from an EMBL/GenBank/DDBJ whole genome shotgun (WGS) entry which is preliminary data.</text>
</comment>
<evidence type="ECO:0000313" key="1">
    <source>
        <dbReference type="EMBL" id="GAL06092.1"/>
    </source>
</evidence>
<accession>A0A090REW2</accession>
<dbReference type="Proteomes" id="UP000029227">
    <property type="component" value="Unassembled WGS sequence"/>
</dbReference>
<proteinExistence type="predicted"/>
<protein>
    <submittedName>
        <fullName evidence="1">NAD(P)H oxidoreductase YRKL</fullName>
    </submittedName>
</protein>
<dbReference type="EMBL" id="BBMN01000009">
    <property type="protein sequence ID" value="GAL06092.1"/>
    <property type="molecule type" value="Genomic_DNA"/>
</dbReference>